<gene>
    <name evidence="3" type="primary">ABSGL_15363.1 scaffold 16614</name>
</gene>
<dbReference type="InParanoid" id="A0A168T8K3"/>
<sequence length="398" mass="46121">MYEQPTDDIEQPASQEHYERLNTMVRKLQRKHKNALPNACCCCLDTRLGSRIACFIWAGLSLYFACLAFMNKSPFYSYFNQIPLLIFGVLNLFFFFVNMAGVIIITWKAAPVLLGKLSQVIWIFVLAILLDMFANYIVFLARPAEFRNWCINLSQSTVQQAYNQGNQNTTLAIPFNQIDDYYNCNRLYQDEITWTLLCLVAMTLVYIHWAMVITSWERWYVIQPPRMAFHNDVKVDVASPKVSQQPDVTLNHNQPYQDQQLPSATAGPDVNAPPYFPPPSSPINSNFPASGRQQQQQQHAYHDNMNQIDPSGTGPYPSHYPNNYIPPENQQQPEPKVDFDPRYYQQYPADFDPRHHQQQYQQHEHDPYLSQQNNPYAAAHQPYSSTNVGTGEDGYYRY</sequence>
<feature type="region of interest" description="Disordered" evidence="1">
    <location>
        <begin position="354"/>
        <end position="398"/>
    </location>
</feature>
<dbReference type="AlphaFoldDB" id="A0A168T8K3"/>
<feature type="transmembrane region" description="Helical" evidence="2">
    <location>
        <begin position="119"/>
        <end position="139"/>
    </location>
</feature>
<evidence type="ECO:0000256" key="1">
    <source>
        <dbReference type="SAM" id="MobiDB-lite"/>
    </source>
</evidence>
<feature type="compositionally biased region" description="Low complexity" evidence="1">
    <location>
        <begin position="282"/>
        <end position="298"/>
    </location>
</feature>
<feature type="region of interest" description="Disordered" evidence="1">
    <location>
        <begin position="241"/>
        <end position="340"/>
    </location>
</feature>
<evidence type="ECO:0000313" key="4">
    <source>
        <dbReference type="Proteomes" id="UP000078561"/>
    </source>
</evidence>
<name>A0A168T8K3_ABSGL</name>
<evidence type="ECO:0000256" key="2">
    <source>
        <dbReference type="SAM" id="Phobius"/>
    </source>
</evidence>
<keyword evidence="2" id="KW-0812">Transmembrane</keyword>
<keyword evidence="2" id="KW-0472">Membrane</keyword>
<feature type="compositionally biased region" description="Polar residues" evidence="1">
    <location>
        <begin position="241"/>
        <end position="263"/>
    </location>
</feature>
<evidence type="ECO:0000313" key="3">
    <source>
        <dbReference type="EMBL" id="SAM09662.1"/>
    </source>
</evidence>
<accession>A0A168T8K3</accession>
<dbReference type="EMBL" id="LT555165">
    <property type="protein sequence ID" value="SAM09662.1"/>
    <property type="molecule type" value="Genomic_DNA"/>
</dbReference>
<dbReference type="OrthoDB" id="2272986at2759"/>
<feature type="transmembrane region" description="Helical" evidence="2">
    <location>
        <begin position="192"/>
        <end position="216"/>
    </location>
</feature>
<feature type="transmembrane region" description="Helical" evidence="2">
    <location>
        <begin position="52"/>
        <end position="70"/>
    </location>
</feature>
<feature type="transmembrane region" description="Helical" evidence="2">
    <location>
        <begin position="82"/>
        <end position="107"/>
    </location>
</feature>
<keyword evidence="4" id="KW-1185">Reference proteome</keyword>
<organism evidence="3">
    <name type="scientific">Absidia glauca</name>
    <name type="common">Pin mould</name>
    <dbReference type="NCBI Taxonomy" id="4829"/>
    <lineage>
        <taxon>Eukaryota</taxon>
        <taxon>Fungi</taxon>
        <taxon>Fungi incertae sedis</taxon>
        <taxon>Mucoromycota</taxon>
        <taxon>Mucoromycotina</taxon>
        <taxon>Mucoromycetes</taxon>
        <taxon>Mucorales</taxon>
        <taxon>Cunninghamellaceae</taxon>
        <taxon>Absidia</taxon>
    </lineage>
</organism>
<dbReference type="Proteomes" id="UP000078561">
    <property type="component" value="Unassembled WGS sequence"/>
</dbReference>
<keyword evidence="2" id="KW-1133">Transmembrane helix</keyword>
<protein>
    <submittedName>
        <fullName evidence="3">Uncharacterized protein</fullName>
    </submittedName>
</protein>
<reference evidence="3" key="1">
    <citation type="submission" date="2016-04" db="EMBL/GenBank/DDBJ databases">
        <authorList>
            <person name="Evans L.H."/>
            <person name="Alamgir A."/>
            <person name="Owens N."/>
            <person name="Weber N.D."/>
            <person name="Virtaneva K."/>
            <person name="Barbian K."/>
            <person name="Babar A."/>
            <person name="Rosenke K."/>
        </authorList>
    </citation>
    <scope>NUCLEOTIDE SEQUENCE [LARGE SCALE GENOMIC DNA]</scope>
    <source>
        <strain evidence="3">CBS 101.48</strain>
    </source>
</reference>
<proteinExistence type="predicted"/>
<dbReference type="STRING" id="4829.A0A168T8K3"/>